<dbReference type="PANTHER" id="PTHR37544:SF1">
    <property type="entry name" value="PHOSPHORIBOSYLAMINOIMIDAZOLE-SUCCINOCARBOXAMIDE SYNTHASE"/>
    <property type="match status" value="1"/>
</dbReference>
<evidence type="ECO:0000313" key="4">
    <source>
        <dbReference type="EMBL" id="KAF9876134.1"/>
    </source>
</evidence>
<proteinExistence type="predicted"/>
<sequence>MLSPSLSKLRKDFQGWSQQELEADVKRSGRLKRRARWLSSEDANVTTAALLGVKWDMADVHEGPDEVLDRTEGPLRLYDIVNGVVEDWDGAAYWTLSYVWGEWEQKGDGRPSVAMKKQLEILPSILGITKIWIDALCIRQDDSQEVQKQIAVMGAIYRKSLGAVAMIPQLEGLGIERIPANTTRAKAQKWGRKVEKKLEESVWMSRIWTFQEAVLPPRLLMVWGESVCSFATLMWLMREVQVGTVLRPGKIIPHILQKSGATRLKNFLRSGDYGGEVEGCSCTSGLEVLHAGQNKWRLFTIGATRLKDLGRLGKLTAGLPVGHLDDLAEVMSKTVRFETDPSTIPHEGTTGKYSHKNIHQYTANPSTTDRKTETSPRLTEISIQQGWDNLKHKPRVLQSRSLFIAIASNCAILAALAMVPQTQSANINTSAYYGFNVLLVLVGTATAAHLEYLALNLSRVAPFMLCATEQGASARDTVLRRYFPAPPVWNAWWARDWLLLSSHTMYWLSYLIIVLDSVVFYKEVQDLGGVVSLRVNATICHILVIVYCVIQLYLALLICSLWNKTTGLRWDPDTMADILALFRYSDFRDRFEGSSVATPSSMLDQLGDMSIRLGYWQRENGDYWHGFGSFSKGKGKEEMLPISGENIPSGPPVLELRHMRQETSTENPSSQAKPIEKPPKAPDTKYQTETITKQELARLRHNPTSTPTIARPPTVLITAFLAAGLAVLFIAGIALTSPSDESEEFCWELPALERTWAHVIFDAIPMALALQISYFWNAFSLFMAHTEPFARMSDQSTNTAARTLLFEPNRARSPLGIRDSFKHNHHKLARVTLCALLYKVAMPPLTASGIVVYEIPETRGSKVCFHRPTSVLCAAAFALFAIRIFLEGLRDIQPGRTPRTYSTIADLLSWASASEALKLGPKNHDAARRQQPWDDPLRLEVEGEQSERWWMEKRLEMKMNHVHIGFGRVPGREHFAFGFTDEEPEILPRVKTSGGFRRVEVDSEEGVGGEELAVVVGSSGRRYEILRSRGGGGGSGGARSTSSEAPLPSEKMVYA</sequence>
<dbReference type="RefSeq" id="XP_038745595.1">
    <property type="nucleotide sequence ID" value="XM_038889297.1"/>
</dbReference>
<dbReference type="InterPro" id="IPR010730">
    <property type="entry name" value="HET"/>
</dbReference>
<accession>A0A9P6LHC8</accession>
<feature type="transmembrane region" description="Helical" evidence="2">
    <location>
        <begin position="541"/>
        <end position="562"/>
    </location>
</feature>
<feature type="domain" description="Heterokaryon incompatibility" evidence="3">
    <location>
        <begin position="93"/>
        <end position="212"/>
    </location>
</feature>
<evidence type="ECO:0000256" key="1">
    <source>
        <dbReference type="SAM" id="MobiDB-lite"/>
    </source>
</evidence>
<feature type="transmembrane region" description="Helical" evidence="2">
    <location>
        <begin position="828"/>
        <end position="853"/>
    </location>
</feature>
<dbReference type="PANTHER" id="PTHR37544">
    <property type="entry name" value="SPRAY-RELATED"/>
    <property type="match status" value="1"/>
</dbReference>
<feature type="compositionally biased region" description="Basic and acidic residues" evidence="1">
    <location>
        <begin position="674"/>
        <end position="683"/>
    </location>
</feature>
<feature type="transmembrane region" description="Helical" evidence="2">
    <location>
        <begin position="755"/>
        <end position="776"/>
    </location>
</feature>
<reference evidence="4" key="2">
    <citation type="submission" date="2020-11" db="EMBL/GenBank/DDBJ databases">
        <title>Whole genome sequencing of Colletotrichum sp.</title>
        <authorList>
            <person name="Li H."/>
        </authorList>
    </citation>
    <scope>NUCLEOTIDE SEQUENCE</scope>
    <source>
        <strain evidence="4">CkLH20</strain>
    </source>
</reference>
<feature type="region of interest" description="Disordered" evidence="1">
    <location>
        <begin position="1027"/>
        <end position="1055"/>
    </location>
</feature>
<evidence type="ECO:0000313" key="5">
    <source>
        <dbReference type="Proteomes" id="UP000781932"/>
    </source>
</evidence>
<feature type="transmembrane region" description="Helical" evidence="2">
    <location>
        <begin position="715"/>
        <end position="735"/>
    </location>
</feature>
<evidence type="ECO:0000259" key="3">
    <source>
        <dbReference type="Pfam" id="PF06985"/>
    </source>
</evidence>
<organism evidence="4 5">
    <name type="scientific">Colletotrichum karsti</name>
    <dbReference type="NCBI Taxonomy" id="1095194"/>
    <lineage>
        <taxon>Eukaryota</taxon>
        <taxon>Fungi</taxon>
        <taxon>Dikarya</taxon>
        <taxon>Ascomycota</taxon>
        <taxon>Pezizomycotina</taxon>
        <taxon>Sordariomycetes</taxon>
        <taxon>Hypocreomycetidae</taxon>
        <taxon>Glomerellales</taxon>
        <taxon>Glomerellaceae</taxon>
        <taxon>Colletotrichum</taxon>
        <taxon>Colletotrichum boninense species complex</taxon>
    </lineage>
</organism>
<protein>
    <recommendedName>
        <fullName evidence="3">Heterokaryon incompatibility domain-containing protein</fullName>
    </recommendedName>
</protein>
<dbReference type="GeneID" id="62162371"/>
<feature type="transmembrane region" description="Helical" evidence="2">
    <location>
        <begin position="401"/>
        <end position="419"/>
    </location>
</feature>
<dbReference type="OrthoDB" id="3057599at2759"/>
<dbReference type="Pfam" id="PF06985">
    <property type="entry name" value="HET"/>
    <property type="match status" value="1"/>
</dbReference>
<keyword evidence="5" id="KW-1185">Reference proteome</keyword>
<name>A0A9P6LHC8_9PEZI</name>
<reference evidence="4" key="1">
    <citation type="submission" date="2020-03" db="EMBL/GenBank/DDBJ databases">
        <authorList>
            <person name="He L."/>
        </authorList>
    </citation>
    <scope>NUCLEOTIDE SEQUENCE</scope>
    <source>
        <strain evidence="4">CkLH20</strain>
    </source>
</reference>
<dbReference type="Proteomes" id="UP000781932">
    <property type="component" value="Unassembled WGS sequence"/>
</dbReference>
<gene>
    <name evidence="4" type="ORF">CkaCkLH20_06580</name>
</gene>
<keyword evidence="2" id="KW-1133">Transmembrane helix</keyword>
<dbReference type="Pfam" id="PF11915">
    <property type="entry name" value="DUF3433"/>
    <property type="match status" value="2"/>
</dbReference>
<dbReference type="InterPro" id="IPR021840">
    <property type="entry name" value="DUF3433"/>
</dbReference>
<dbReference type="AlphaFoldDB" id="A0A9P6LHC8"/>
<feature type="transmembrane region" description="Helical" evidence="2">
    <location>
        <begin position="431"/>
        <end position="455"/>
    </location>
</feature>
<comment type="caution">
    <text evidence="4">The sequence shown here is derived from an EMBL/GenBank/DDBJ whole genome shotgun (WGS) entry which is preliminary data.</text>
</comment>
<feature type="region of interest" description="Disordered" evidence="1">
    <location>
        <begin position="660"/>
        <end position="687"/>
    </location>
</feature>
<feature type="transmembrane region" description="Helical" evidence="2">
    <location>
        <begin position="865"/>
        <end position="886"/>
    </location>
</feature>
<evidence type="ECO:0000256" key="2">
    <source>
        <dbReference type="SAM" id="Phobius"/>
    </source>
</evidence>
<keyword evidence="2" id="KW-0472">Membrane</keyword>
<dbReference type="EMBL" id="JAATWM020000019">
    <property type="protein sequence ID" value="KAF9876134.1"/>
    <property type="molecule type" value="Genomic_DNA"/>
</dbReference>
<keyword evidence="2" id="KW-0812">Transmembrane</keyword>